<dbReference type="Proteomes" id="UP000178943">
    <property type="component" value="Unassembled WGS sequence"/>
</dbReference>
<reference evidence="2 3" key="1">
    <citation type="journal article" date="2016" name="Nat. Commun.">
        <title>Thousands of microbial genomes shed light on interconnected biogeochemical processes in an aquifer system.</title>
        <authorList>
            <person name="Anantharaman K."/>
            <person name="Brown C.T."/>
            <person name="Hug L.A."/>
            <person name="Sharon I."/>
            <person name="Castelle C.J."/>
            <person name="Probst A.J."/>
            <person name="Thomas B.C."/>
            <person name="Singh A."/>
            <person name="Wilkins M.J."/>
            <person name="Karaoz U."/>
            <person name="Brodie E.L."/>
            <person name="Williams K.H."/>
            <person name="Hubbard S.S."/>
            <person name="Banfield J.F."/>
        </authorList>
    </citation>
    <scope>NUCLEOTIDE SEQUENCE [LARGE SCALE GENOMIC DNA]</scope>
</reference>
<proteinExistence type="predicted"/>
<evidence type="ECO:0000313" key="3">
    <source>
        <dbReference type="Proteomes" id="UP000178943"/>
    </source>
</evidence>
<keyword evidence="1" id="KW-0472">Membrane</keyword>
<evidence type="ECO:0000313" key="2">
    <source>
        <dbReference type="EMBL" id="OGF67431.1"/>
    </source>
</evidence>
<dbReference type="EMBL" id="MFGW01000052">
    <property type="protein sequence ID" value="OGF67431.1"/>
    <property type="molecule type" value="Genomic_DNA"/>
</dbReference>
<evidence type="ECO:0000256" key="1">
    <source>
        <dbReference type="SAM" id="Phobius"/>
    </source>
</evidence>
<gene>
    <name evidence="2" type="ORF">A2Y62_18180</name>
</gene>
<accession>A0A1F5VWG7</accession>
<keyword evidence="1" id="KW-1133">Transmembrane helix</keyword>
<feature type="transmembrane region" description="Helical" evidence="1">
    <location>
        <begin position="6"/>
        <end position="29"/>
    </location>
</feature>
<name>A0A1F5VWG7_9BACT</name>
<comment type="caution">
    <text evidence="2">The sequence shown here is derived from an EMBL/GenBank/DDBJ whole genome shotgun (WGS) entry which is preliminary data.</text>
</comment>
<dbReference type="AlphaFoldDB" id="A0A1F5VWG7"/>
<organism evidence="2 3">
    <name type="scientific">Candidatus Fischerbacteria bacterium RBG_13_37_8</name>
    <dbReference type="NCBI Taxonomy" id="1817863"/>
    <lineage>
        <taxon>Bacteria</taxon>
        <taxon>Candidatus Fischeribacteriota</taxon>
    </lineage>
</organism>
<sequence length="340" mass="39321">MGFLVMSSAFIFVIFLIIILAAVLSYLLIIRKRHIQKEIDWSQYFTKDQQNYFLTLIHKYFNNKNIDIIIQKGAVAVKEKNGLMGLDNLVRVCHKKDRNKWEEIITEHFDLLCSALKKEDKLISELADFSRAKDFLAVRIFPSDYLDSVGNETKRNLIYRKDLEGTITTLVFDLPSSIRTVTVKDTIDWEKSTGELFKQALANIFKKHPPEMAEIDLTSNIKATAFQGENVLTASHILCLHEYRKCIGIYGSLVAIPHRHILICFPIEDVSIIDAINSLIAMVQNMHKEGPGSISPNIYWYYKGLFTHLPYFIWKEHMDFCPPQEFVNLLNIIVDKDDEK</sequence>
<protein>
    <submittedName>
        <fullName evidence="2">Uncharacterized protein</fullName>
    </submittedName>
</protein>
<keyword evidence="1" id="KW-0812">Transmembrane</keyword>
<dbReference type="STRING" id="1817863.A2Y62_18180"/>